<dbReference type="SUPFAM" id="SSF46894">
    <property type="entry name" value="C-terminal effector domain of the bipartite response regulators"/>
    <property type="match status" value="1"/>
</dbReference>
<dbReference type="CDD" id="cd15831">
    <property type="entry name" value="BTAD"/>
    <property type="match status" value="1"/>
</dbReference>
<dbReference type="InterPro" id="IPR001867">
    <property type="entry name" value="OmpR/PhoB-type_DNA-bd"/>
</dbReference>
<dbReference type="PRINTS" id="PR00364">
    <property type="entry name" value="DISEASERSIST"/>
</dbReference>
<dbReference type="SMART" id="SM00862">
    <property type="entry name" value="Trans_reg_C"/>
    <property type="match status" value="1"/>
</dbReference>
<dbReference type="SUPFAM" id="SSF48452">
    <property type="entry name" value="TPR-like"/>
    <property type="match status" value="1"/>
</dbReference>
<evidence type="ECO:0000256" key="4">
    <source>
        <dbReference type="SAM" id="MobiDB-lite"/>
    </source>
</evidence>
<dbReference type="SUPFAM" id="SSF52540">
    <property type="entry name" value="P-loop containing nucleoside triphosphate hydrolases"/>
    <property type="match status" value="1"/>
</dbReference>
<dbReference type="RefSeq" id="WP_160823504.1">
    <property type="nucleotide sequence ID" value="NZ_JBHSXS010000010.1"/>
</dbReference>
<evidence type="ECO:0000313" key="6">
    <source>
        <dbReference type="EMBL" id="MFC6881920.1"/>
    </source>
</evidence>
<dbReference type="InterPro" id="IPR027417">
    <property type="entry name" value="P-loop_NTPase"/>
</dbReference>
<organism evidence="6 7">
    <name type="scientific">Actinomadura yumaensis</name>
    <dbReference type="NCBI Taxonomy" id="111807"/>
    <lineage>
        <taxon>Bacteria</taxon>
        <taxon>Bacillati</taxon>
        <taxon>Actinomycetota</taxon>
        <taxon>Actinomycetes</taxon>
        <taxon>Streptosporangiales</taxon>
        <taxon>Thermomonosporaceae</taxon>
        <taxon>Actinomadura</taxon>
    </lineage>
</organism>
<dbReference type="InterPro" id="IPR011990">
    <property type="entry name" value="TPR-like_helical_dom_sf"/>
</dbReference>
<dbReference type="Gene3D" id="1.25.40.10">
    <property type="entry name" value="Tetratricopeptide repeat domain"/>
    <property type="match status" value="1"/>
</dbReference>
<evidence type="ECO:0000256" key="1">
    <source>
        <dbReference type="ARBA" id="ARBA00005820"/>
    </source>
</evidence>
<dbReference type="SMART" id="SM01043">
    <property type="entry name" value="BTAD"/>
    <property type="match status" value="1"/>
</dbReference>
<dbReference type="InterPro" id="IPR005158">
    <property type="entry name" value="BTAD"/>
</dbReference>
<comment type="similarity">
    <text evidence="1">Belongs to the AfsR/DnrI/RedD regulatory family.</text>
</comment>
<dbReference type="PANTHER" id="PTHR47691">
    <property type="entry name" value="REGULATOR-RELATED"/>
    <property type="match status" value="1"/>
</dbReference>
<name>A0ABW2CKY5_9ACTN</name>
<dbReference type="Gene3D" id="1.10.10.10">
    <property type="entry name" value="Winged helix-like DNA-binding domain superfamily/Winged helix DNA-binding domain"/>
    <property type="match status" value="1"/>
</dbReference>
<feature type="region of interest" description="Disordered" evidence="4">
    <location>
        <begin position="243"/>
        <end position="271"/>
    </location>
</feature>
<proteinExistence type="inferred from homology"/>
<protein>
    <submittedName>
        <fullName evidence="6">BTAD domain-containing putative transcriptional regulator</fullName>
    </submittedName>
</protein>
<dbReference type="Pfam" id="PF03704">
    <property type="entry name" value="BTAD"/>
    <property type="match status" value="1"/>
</dbReference>
<dbReference type="Proteomes" id="UP001596380">
    <property type="component" value="Unassembled WGS sequence"/>
</dbReference>
<dbReference type="Gene3D" id="3.40.50.300">
    <property type="entry name" value="P-loop containing nucleotide triphosphate hydrolases"/>
    <property type="match status" value="1"/>
</dbReference>
<reference evidence="7" key="1">
    <citation type="journal article" date="2019" name="Int. J. Syst. Evol. Microbiol.">
        <title>The Global Catalogue of Microorganisms (GCM) 10K type strain sequencing project: providing services to taxonomists for standard genome sequencing and annotation.</title>
        <authorList>
            <consortium name="The Broad Institute Genomics Platform"/>
            <consortium name="The Broad Institute Genome Sequencing Center for Infectious Disease"/>
            <person name="Wu L."/>
            <person name="Ma J."/>
        </authorList>
    </citation>
    <scope>NUCLEOTIDE SEQUENCE [LARGE SCALE GENOMIC DNA]</scope>
    <source>
        <strain evidence="7">JCM 3369</strain>
    </source>
</reference>
<gene>
    <name evidence="6" type="ORF">ACFQKB_19360</name>
</gene>
<evidence type="ECO:0000256" key="3">
    <source>
        <dbReference type="PROSITE-ProRule" id="PRU01091"/>
    </source>
</evidence>
<evidence type="ECO:0000313" key="7">
    <source>
        <dbReference type="Proteomes" id="UP001596380"/>
    </source>
</evidence>
<sequence length="947" mass="102559">MAFEFKVLGPLEVLSDGVPMTVSAPKHRALIAALLFDANRVVPVETLVARLWGDDPPGGARNAVKNYVLRVRRRLGEPCPLLSHPRGYLMTVEEGALDLHRFDALVERARAAAEPRETAALLREALELWRGQPLSDLGSESLRREMDPVLTERRLRAVELRIDADLALGLHADVLPELRRLTGSHPLRERFWGRLMVALYRSGRQGEALRCYAEVGALLADELGVDPGPELRELHRRLLVADPALDRPDGPGPAAGGHGAPGPPGDAWGPGNLPAEMTTFVGREPQLARTARLLETARLVTLTGVGGVGKTRLALRSAAREAGAFPDGVWLADLSSLTEPGLLELAVAEALEIRDRSARSGLEVLVDRLRGRRLLLVLDNCEHMVEAVTALAGALLRAVAGLKVLTTSRQRLGLPGEHVLPVPPLDGAEAVRLFAERGAASAPDFQITGGNRDTVEQLCRRLDGVPLAIELAAVRLDTLSPAQILERVDDRFHLLSGHGDAQRTLRGVVEWSHDLCTERERALWARLSVFSGGFDLAAAETVCRDGAEPGNGHASGDGAARHAVLDDLSGLVRKSILSADTGGSSTRYRVLETIRQYGRERLRDLGREAELRARHRDHYLALASRAAMEWCGPDDHEWLARIRGELPNLRAALEFCVTEPGEAADGLRLAVELGRAHTWLFNATPGEGRHWLETMLALQPGAPPELRAAAAGILNWLALCQGDGPSAGRWAEACRTTAHDGSTATAIAALAEGAHALLALGDPSSIPLLARARDAFRGAGLTGEAHQATMVWSMAAAFLGDRATCMRVGDVYMAEATEHGGRWIHSWALWGLGLAELRHGDPHRATELLRDAIARQRALDDTWLPTWGVELLAWNFSAIGEPRRAARLFGAAARLRHSFGVALYGPFEQAHRETDRPVRRALGEDAYATAFGQGFTSRDPIALALDD</sequence>
<evidence type="ECO:0000256" key="2">
    <source>
        <dbReference type="ARBA" id="ARBA00023125"/>
    </source>
</evidence>
<dbReference type="InterPro" id="IPR016032">
    <property type="entry name" value="Sig_transdc_resp-reg_C-effctor"/>
</dbReference>
<feature type="DNA-binding region" description="OmpR/PhoB-type" evidence="3">
    <location>
        <begin position="1"/>
        <end position="101"/>
    </location>
</feature>
<accession>A0ABW2CKY5</accession>
<dbReference type="PANTHER" id="PTHR47691:SF3">
    <property type="entry name" value="HTH-TYPE TRANSCRIPTIONAL REGULATOR RV0890C-RELATED"/>
    <property type="match status" value="1"/>
</dbReference>
<dbReference type="PROSITE" id="PS51755">
    <property type="entry name" value="OMPR_PHOB"/>
    <property type="match status" value="1"/>
</dbReference>
<feature type="domain" description="OmpR/PhoB-type" evidence="5">
    <location>
        <begin position="1"/>
        <end position="101"/>
    </location>
</feature>
<dbReference type="InterPro" id="IPR036388">
    <property type="entry name" value="WH-like_DNA-bd_sf"/>
</dbReference>
<comment type="caution">
    <text evidence="6">The sequence shown here is derived from an EMBL/GenBank/DDBJ whole genome shotgun (WGS) entry which is preliminary data.</text>
</comment>
<dbReference type="Pfam" id="PF00486">
    <property type="entry name" value="Trans_reg_C"/>
    <property type="match status" value="1"/>
</dbReference>
<keyword evidence="7" id="KW-1185">Reference proteome</keyword>
<keyword evidence="2 3" id="KW-0238">DNA-binding</keyword>
<evidence type="ECO:0000259" key="5">
    <source>
        <dbReference type="PROSITE" id="PS51755"/>
    </source>
</evidence>
<dbReference type="EMBL" id="JBHSXS010000010">
    <property type="protein sequence ID" value="MFC6881920.1"/>
    <property type="molecule type" value="Genomic_DNA"/>
</dbReference>